<dbReference type="KEGG" id="skr:BRX40_05075"/>
<reference evidence="8" key="2">
    <citation type="submission" date="2016-12" db="EMBL/GenBank/DDBJ databases">
        <title>Whole genome sequencing of Sphingomonas sp. ABOJV.</title>
        <authorList>
            <person name="Conlan S."/>
            <person name="Thomas P.J."/>
            <person name="Mullikin J."/>
            <person name="Palmore T.N."/>
            <person name="Frank K.M."/>
            <person name="Segre J.A."/>
        </authorList>
    </citation>
    <scope>NUCLEOTIDE SEQUENCE [LARGE SCALE GENOMIC DNA]</scope>
    <source>
        <strain evidence="8">ABOJV</strain>
    </source>
</reference>
<keyword evidence="3" id="KW-0862">Zinc</keyword>
<comment type="similarity">
    <text evidence="1">Belongs to the Gfa family.</text>
</comment>
<gene>
    <name evidence="5" type="ORF">BRX40_05075</name>
    <name evidence="6" type="ORF">CA257_00935</name>
    <name evidence="7" type="ORF">DAH66_05600</name>
</gene>
<evidence type="ECO:0000256" key="1">
    <source>
        <dbReference type="ARBA" id="ARBA00005495"/>
    </source>
</evidence>
<dbReference type="InterPro" id="IPR006913">
    <property type="entry name" value="CENP-V/GFA"/>
</dbReference>
<evidence type="ECO:0000256" key="2">
    <source>
        <dbReference type="ARBA" id="ARBA00022723"/>
    </source>
</evidence>
<dbReference type="Gene3D" id="2.170.150.70">
    <property type="match status" value="1"/>
</dbReference>
<reference evidence="5" key="1">
    <citation type="submission" date="2016-12" db="EMBL/GenBank/DDBJ databases">
        <title>Whole genome sequencing of Sphingomonas koreensis.</title>
        <authorList>
            <person name="Conlan S."/>
            <person name="Thomas P.J."/>
            <person name="Mullikin J."/>
            <person name="Palmore T.N."/>
            <person name="Frank K.M."/>
            <person name="Segre J.A."/>
        </authorList>
    </citation>
    <scope>NUCLEOTIDE SEQUENCE</scope>
    <source>
        <strain evidence="5">ABOJV</strain>
    </source>
</reference>
<dbReference type="PANTHER" id="PTHR28620:SF1">
    <property type="entry name" value="CENP-V_GFA DOMAIN-CONTAINING PROTEIN"/>
    <property type="match status" value="1"/>
</dbReference>
<evidence type="ECO:0000313" key="7">
    <source>
        <dbReference type="EMBL" id="RSY87947.1"/>
    </source>
</evidence>
<evidence type="ECO:0000313" key="6">
    <source>
        <dbReference type="EMBL" id="RSV08077.1"/>
    </source>
</evidence>
<dbReference type="EMBL" id="QQWO01000001">
    <property type="protein sequence ID" value="RSV08077.1"/>
    <property type="molecule type" value="Genomic_DNA"/>
</dbReference>
<evidence type="ECO:0000313" key="9">
    <source>
        <dbReference type="Proteomes" id="UP000286681"/>
    </source>
</evidence>
<evidence type="ECO:0000313" key="5">
    <source>
        <dbReference type="EMBL" id="APR51890.1"/>
    </source>
</evidence>
<accession>A0A1L6J8L1</accession>
<dbReference type="OrthoDB" id="9805575at2"/>
<protein>
    <submittedName>
        <fullName evidence="5">Aldehyde-activating protein</fullName>
    </submittedName>
    <submittedName>
        <fullName evidence="6">GFA family protein</fullName>
    </submittedName>
</protein>
<dbReference type="Proteomes" id="UP000286681">
    <property type="component" value="Unassembled WGS sequence"/>
</dbReference>
<evidence type="ECO:0000259" key="4">
    <source>
        <dbReference type="PROSITE" id="PS51891"/>
    </source>
</evidence>
<reference evidence="10" key="4">
    <citation type="submission" date="2018-07" db="EMBL/GenBank/DDBJ databases">
        <title>Genomic and Epidemiologic Investigation of an Indolent Hospital Outbreak.</title>
        <authorList>
            <person name="Johnson R.C."/>
            <person name="Deming C."/>
            <person name="Conlan S."/>
            <person name="Zellmer C.J."/>
            <person name="Michelin A.V."/>
            <person name="Lee-Lin S.-Q."/>
            <person name="Thomas P.J."/>
            <person name="Park M."/>
            <person name="Weingarten R.A."/>
            <person name="Less J."/>
            <person name="Dekker J.P."/>
            <person name="Frank K.M."/>
            <person name="Musser K.A."/>
            <person name="Mcquiston J.R."/>
            <person name="Henderson D.K."/>
            <person name="Lau A.F."/>
            <person name="Palmore T.N."/>
            <person name="Segre J.A."/>
        </authorList>
    </citation>
    <scope>NUCLEOTIDE SEQUENCE [LARGE SCALE GENOMIC DNA]</scope>
    <source>
        <strain evidence="10">SK-CDC1_0717</strain>
    </source>
</reference>
<dbReference type="RefSeq" id="WP_066572207.1">
    <property type="nucleotide sequence ID" value="NZ_CP018820.1"/>
</dbReference>
<name>A0A1L6J8L1_9SPHN</name>
<organism evidence="5 8">
    <name type="scientific">Sphingomonas koreensis</name>
    <dbReference type="NCBI Taxonomy" id="93064"/>
    <lineage>
        <taxon>Bacteria</taxon>
        <taxon>Pseudomonadati</taxon>
        <taxon>Pseudomonadota</taxon>
        <taxon>Alphaproteobacteria</taxon>
        <taxon>Sphingomonadales</taxon>
        <taxon>Sphingomonadaceae</taxon>
        <taxon>Sphingomonas</taxon>
    </lineage>
</organism>
<keyword evidence="8" id="KW-1185">Reference proteome</keyword>
<reference evidence="6 9" key="3">
    <citation type="submission" date="2018-07" db="EMBL/GenBank/DDBJ databases">
        <title>Genomic and Epidemiologic Investigation of an Indolent Hospital Outbreak.</title>
        <authorList>
            <person name="Johnson R.C."/>
            <person name="Deming C."/>
            <person name="Conlan S."/>
            <person name="Zellmer C.J."/>
            <person name="Michelin A.V."/>
            <person name="Lee-Lin S."/>
            <person name="Thomas P.J."/>
            <person name="Park M."/>
            <person name="Weingarten R.A."/>
            <person name="Less J."/>
            <person name="Dekker J.P."/>
            <person name="Frank K.M."/>
            <person name="Musser K.A."/>
            <person name="Mcquiston J.R."/>
            <person name="Henderson D.K."/>
            <person name="Lau A.F."/>
            <person name="Palmore T.N."/>
            <person name="Segre J.A."/>
        </authorList>
    </citation>
    <scope>NUCLEOTIDE SEQUENCE [LARGE SCALE GENOMIC DNA]</scope>
    <source>
        <strain evidence="7">SK-CDC1_0717</strain>
        <strain evidence="6 9">SK-NIH.Env10_0317</strain>
    </source>
</reference>
<evidence type="ECO:0000313" key="8">
    <source>
        <dbReference type="Proteomes" id="UP000185161"/>
    </source>
</evidence>
<dbReference type="Pfam" id="PF04828">
    <property type="entry name" value="GFA"/>
    <property type="match status" value="1"/>
</dbReference>
<evidence type="ECO:0000313" key="10">
    <source>
        <dbReference type="Proteomes" id="UP000287746"/>
    </source>
</evidence>
<sequence length="116" mass="12291">MPVTGSCHCGNVSYTLEGDAPSGAVSCNCSICRRKGSLLHFAPADQFTLHTDPAAMTTYQFNKHHIRHNFCATCGCSPFGGGTGPDGKEMVAINLRCADDIDLDALTIHKFDGASL</sequence>
<feature type="domain" description="CENP-V/GFA" evidence="4">
    <location>
        <begin position="3"/>
        <end position="112"/>
    </location>
</feature>
<dbReference type="GO" id="GO:0046872">
    <property type="term" value="F:metal ion binding"/>
    <property type="evidence" value="ECO:0007669"/>
    <property type="project" value="UniProtKB-KW"/>
</dbReference>
<dbReference type="GeneID" id="44131929"/>
<dbReference type="EMBL" id="CP018820">
    <property type="protein sequence ID" value="APR51890.1"/>
    <property type="molecule type" value="Genomic_DNA"/>
</dbReference>
<proteinExistence type="inferred from homology"/>
<dbReference type="SUPFAM" id="SSF51316">
    <property type="entry name" value="Mss4-like"/>
    <property type="match status" value="1"/>
</dbReference>
<evidence type="ECO:0000256" key="3">
    <source>
        <dbReference type="ARBA" id="ARBA00022833"/>
    </source>
</evidence>
<dbReference type="PROSITE" id="PS51891">
    <property type="entry name" value="CENP_V_GFA"/>
    <property type="match status" value="1"/>
</dbReference>
<dbReference type="STRING" id="93064.BRX40_05075"/>
<keyword evidence="2" id="KW-0479">Metal-binding</keyword>
<dbReference type="Proteomes" id="UP000185161">
    <property type="component" value="Chromosome"/>
</dbReference>
<dbReference type="GO" id="GO:0016846">
    <property type="term" value="F:carbon-sulfur lyase activity"/>
    <property type="evidence" value="ECO:0007669"/>
    <property type="project" value="InterPro"/>
</dbReference>
<dbReference type="InterPro" id="IPR011057">
    <property type="entry name" value="Mss4-like_sf"/>
</dbReference>
<dbReference type="AlphaFoldDB" id="A0A1L6J8L1"/>
<dbReference type="EMBL" id="QQYZ01000004">
    <property type="protein sequence ID" value="RSY87947.1"/>
    <property type="molecule type" value="Genomic_DNA"/>
</dbReference>
<dbReference type="PANTHER" id="PTHR28620">
    <property type="entry name" value="CENTROMERE PROTEIN V"/>
    <property type="match status" value="1"/>
</dbReference>
<dbReference type="Proteomes" id="UP000287746">
    <property type="component" value="Unassembled WGS sequence"/>
</dbReference>
<dbReference type="InterPro" id="IPR052355">
    <property type="entry name" value="CENP-V-like"/>
</dbReference>